<dbReference type="PANTHER" id="PTHR33638:SF1">
    <property type="entry name" value="SELENOPROTEIN H"/>
    <property type="match status" value="1"/>
</dbReference>
<proteinExistence type="predicted"/>
<gene>
    <name evidence="1" type="ORF">CRG98_030603</name>
</gene>
<reference evidence="1 2" key="1">
    <citation type="submission" date="2017-11" db="EMBL/GenBank/DDBJ databases">
        <title>De-novo sequencing of pomegranate (Punica granatum L.) genome.</title>
        <authorList>
            <person name="Akparov Z."/>
            <person name="Amiraslanov A."/>
            <person name="Hajiyeva S."/>
            <person name="Abbasov M."/>
            <person name="Kaur K."/>
            <person name="Hamwieh A."/>
            <person name="Solovyev V."/>
            <person name="Salamov A."/>
            <person name="Braich B."/>
            <person name="Kosarev P."/>
            <person name="Mahmoud A."/>
            <person name="Hajiyev E."/>
            <person name="Babayeva S."/>
            <person name="Izzatullayeva V."/>
            <person name="Mammadov A."/>
            <person name="Mammadov A."/>
            <person name="Sharifova S."/>
            <person name="Ojaghi J."/>
            <person name="Eynullazada K."/>
            <person name="Bayramov B."/>
            <person name="Abdulazimova A."/>
            <person name="Shahmuradov I."/>
        </authorList>
    </citation>
    <scope>NUCLEOTIDE SEQUENCE [LARGE SCALE GENOMIC DNA]</scope>
    <source>
        <strain evidence="2">cv. AG2017</strain>
        <tissue evidence="1">Leaf</tissue>
    </source>
</reference>
<dbReference type="OrthoDB" id="1933874at2759"/>
<accession>A0A2I0J007</accession>
<dbReference type="PANTHER" id="PTHR33638">
    <property type="entry name" value="SELENOPROTEIN H"/>
    <property type="match status" value="1"/>
</dbReference>
<evidence type="ECO:0000313" key="2">
    <source>
        <dbReference type="Proteomes" id="UP000233551"/>
    </source>
</evidence>
<dbReference type="AlphaFoldDB" id="A0A2I0J007"/>
<dbReference type="GeneID" id="116197787"/>
<dbReference type="STRING" id="22663.A0A2I0J007"/>
<keyword evidence="2" id="KW-1185">Reference proteome</keyword>
<comment type="caution">
    <text evidence="1">The sequence shown here is derived from an EMBL/GenBank/DDBJ whole genome shotgun (WGS) entry which is preliminary data.</text>
</comment>
<dbReference type="InterPro" id="IPR052674">
    <property type="entry name" value="SelWTH-like"/>
</dbReference>
<sequence>MGANAQQQEISPDTTKCPFITGGRRERERTFFGCPFHFLFNTPFLRLGESVWVGEQSIAAELEEGRGESMAPRKRLLRDAECDPKAEKAPARPPMTTTRVTRTSVRRALQAESVPEQPQKRKARKRGKAEAEDAGKDAQAEETAKGVTELTDEESAECEIDESKEAQPVTTAEEKKKKERTVVIEHCKQCNSFKTRALQVKIGLENGVSAITVLVNPDKPRRGCFEIREEGGDKFISLLGMKRPFTPMKKLDMEEVISEIIGKLNGD</sequence>
<name>A0A2I0J007_PUNGR</name>
<dbReference type="EMBL" id="PGOL01002298">
    <property type="protein sequence ID" value="PKI49016.1"/>
    <property type="molecule type" value="Genomic_DNA"/>
</dbReference>
<dbReference type="FunFam" id="3.40.30.10:FF:000361">
    <property type="entry name" value="Selenium binding protein"/>
    <property type="match status" value="1"/>
</dbReference>
<dbReference type="GO" id="GO:0005794">
    <property type="term" value="C:Golgi apparatus"/>
    <property type="evidence" value="ECO:0007669"/>
    <property type="project" value="TreeGrafter"/>
</dbReference>
<organism evidence="1 2">
    <name type="scientific">Punica granatum</name>
    <name type="common">Pomegranate</name>
    <dbReference type="NCBI Taxonomy" id="22663"/>
    <lineage>
        <taxon>Eukaryota</taxon>
        <taxon>Viridiplantae</taxon>
        <taxon>Streptophyta</taxon>
        <taxon>Embryophyta</taxon>
        <taxon>Tracheophyta</taxon>
        <taxon>Spermatophyta</taxon>
        <taxon>Magnoliopsida</taxon>
        <taxon>eudicotyledons</taxon>
        <taxon>Gunneridae</taxon>
        <taxon>Pentapetalae</taxon>
        <taxon>rosids</taxon>
        <taxon>malvids</taxon>
        <taxon>Myrtales</taxon>
        <taxon>Lythraceae</taxon>
        <taxon>Punica</taxon>
    </lineage>
</organism>
<protein>
    <submittedName>
        <fullName evidence="1">Uncharacterized protein</fullName>
    </submittedName>
</protein>
<dbReference type="Proteomes" id="UP000233551">
    <property type="component" value="Unassembled WGS sequence"/>
</dbReference>
<evidence type="ECO:0000313" key="1">
    <source>
        <dbReference type="EMBL" id="PKI49016.1"/>
    </source>
</evidence>